<dbReference type="PROSITE" id="PS50112">
    <property type="entry name" value="PAS"/>
    <property type="match status" value="1"/>
</dbReference>
<dbReference type="InterPro" id="IPR035965">
    <property type="entry name" value="PAS-like_dom_sf"/>
</dbReference>
<protein>
    <recommendedName>
        <fullName evidence="2">PAS domain-containing protein</fullName>
    </recommendedName>
</protein>
<evidence type="ECO:0000313" key="4">
    <source>
        <dbReference type="Proteomes" id="UP000178602"/>
    </source>
</evidence>
<feature type="transmembrane region" description="Helical" evidence="1">
    <location>
        <begin position="136"/>
        <end position="155"/>
    </location>
</feature>
<sequence length="439" mass="49354">MTSFPFIYGYSILACGGVSLLIGIFLFSRYHSGLGRNYFFLTTSIFCVAITEAFLRLAPNPEAAQILGSLTVSCWYLAFLVYIYFAVSFTECRFKFWPVIIPLTAAFLWLYTSTNVVIAGYQKYPYGYGLVPGEGYILNSIMTDGLLIIGLYYLFKARKEAREYYRRMQAGVFILATIVPAVVGEIIDHWLIFAGQYYVPLGVVSVTAIVIIAAYGILRYAPIFGLSNGAIAEAAALVLGDPLFIVDSEKVINYANPGATKLTGWPVGELIGKRIELYLSAEKGKIYNLKRNNRNNALVNLEIFPVAGDKGYIYLARDLSSMVALRKAVRKMTAANNLALRRERKTIEIIFEFADALKLPDIEAIWWRVEENEDQLTRENVRPVYLLTREFANLVKEVGLARDAIAAKVSELEKANMLMVGREEALRGLEKRYEALRKK</sequence>
<evidence type="ECO:0000313" key="3">
    <source>
        <dbReference type="EMBL" id="OGC28626.1"/>
    </source>
</evidence>
<evidence type="ECO:0000259" key="2">
    <source>
        <dbReference type="PROSITE" id="PS50112"/>
    </source>
</evidence>
<name>A0A1F4T7K9_UNCSA</name>
<accession>A0A1F4T7K9</accession>
<dbReference type="AlphaFoldDB" id="A0A1F4T7K9"/>
<dbReference type="InterPro" id="IPR000014">
    <property type="entry name" value="PAS"/>
</dbReference>
<dbReference type="CDD" id="cd00130">
    <property type="entry name" value="PAS"/>
    <property type="match status" value="1"/>
</dbReference>
<keyword evidence="1" id="KW-0472">Membrane</keyword>
<comment type="caution">
    <text evidence="3">The sequence shown here is derived from an EMBL/GenBank/DDBJ whole genome shotgun (WGS) entry which is preliminary data.</text>
</comment>
<gene>
    <name evidence="3" type="ORF">A3K49_06695</name>
</gene>
<dbReference type="Pfam" id="PF16927">
    <property type="entry name" value="HisKA_7TM"/>
    <property type="match status" value="1"/>
</dbReference>
<keyword evidence="1" id="KW-0812">Transmembrane</keyword>
<dbReference type="Pfam" id="PF00989">
    <property type="entry name" value="PAS"/>
    <property type="match status" value="1"/>
</dbReference>
<proteinExistence type="predicted"/>
<feature type="transmembrane region" description="Helical" evidence="1">
    <location>
        <begin position="167"/>
        <end position="191"/>
    </location>
</feature>
<organism evidence="3 4">
    <name type="scientific">candidate division WOR-1 bacterium RIFOXYC12_FULL_54_18</name>
    <dbReference type="NCBI Taxonomy" id="1802584"/>
    <lineage>
        <taxon>Bacteria</taxon>
        <taxon>Bacillati</taxon>
        <taxon>Saganbacteria</taxon>
    </lineage>
</organism>
<feature type="transmembrane region" description="Helical" evidence="1">
    <location>
        <begin position="197"/>
        <end position="218"/>
    </location>
</feature>
<dbReference type="Proteomes" id="UP000178602">
    <property type="component" value="Unassembled WGS sequence"/>
</dbReference>
<feature type="transmembrane region" description="Helical" evidence="1">
    <location>
        <begin position="64"/>
        <end position="87"/>
    </location>
</feature>
<evidence type="ECO:0000256" key="1">
    <source>
        <dbReference type="SAM" id="Phobius"/>
    </source>
</evidence>
<dbReference type="InterPro" id="IPR013767">
    <property type="entry name" value="PAS_fold"/>
</dbReference>
<dbReference type="Gene3D" id="3.30.450.20">
    <property type="entry name" value="PAS domain"/>
    <property type="match status" value="1"/>
</dbReference>
<keyword evidence="1" id="KW-1133">Transmembrane helix</keyword>
<feature type="transmembrane region" description="Helical" evidence="1">
    <location>
        <begin position="6"/>
        <end position="26"/>
    </location>
</feature>
<dbReference type="GO" id="GO:0006355">
    <property type="term" value="P:regulation of DNA-templated transcription"/>
    <property type="evidence" value="ECO:0007669"/>
    <property type="project" value="InterPro"/>
</dbReference>
<dbReference type="EMBL" id="MEUG01000001">
    <property type="protein sequence ID" value="OGC28626.1"/>
    <property type="molecule type" value="Genomic_DNA"/>
</dbReference>
<dbReference type="SUPFAM" id="SSF55785">
    <property type="entry name" value="PYP-like sensor domain (PAS domain)"/>
    <property type="match status" value="1"/>
</dbReference>
<dbReference type="InterPro" id="IPR031621">
    <property type="entry name" value="HisKA_7TM"/>
</dbReference>
<reference evidence="3 4" key="1">
    <citation type="journal article" date="2016" name="Nat. Commun.">
        <title>Thousands of microbial genomes shed light on interconnected biogeochemical processes in an aquifer system.</title>
        <authorList>
            <person name="Anantharaman K."/>
            <person name="Brown C.T."/>
            <person name="Hug L.A."/>
            <person name="Sharon I."/>
            <person name="Castelle C.J."/>
            <person name="Probst A.J."/>
            <person name="Thomas B.C."/>
            <person name="Singh A."/>
            <person name="Wilkins M.J."/>
            <person name="Karaoz U."/>
            <person name="Brodie E.L."/>
            <person name="Williams K.H."/>
            <person name="Hubbard S.S."/>
            <person name="Banfield J.F."/>
        </authorList>
    </citation>
    <scope>NUCLEOTIDE SEQUENCE [LARGE SCALE GENOMIC DNA]</scope>
</reference>
<feature type="transmembrane region" description="Helical" evidence="1">
    <location>
        <begin position="38"/>
        <end position="58"/>
    </location>
</feature>
<dbReference type="SMART" id="SM00091">
    <property type="entry name" value="PAS"/>
    <property type="match status" value="1"/>
</dbReference>
<feature type="transmembrane region" description="Helical" evidence="1">
    <location>
        <begin position="99"/>
        <end position="121"/>
    </location>
</feature>
<feature type="domain" description="PAS" evidence="2">
    <location>
        <begin position="241"/>
        <end position="273"/>
    </location>
</feature>